<dbReference type="Proteomes" id="UP001331761">
    <property type="component" value="Unassembled WGS sequence"/>
</dbReference>
<sequence>MKAQGTYTVLTSVATEVGKTENATAPSNLFTTLSSKAGHGLQRLSDLHSLPAIGLDTSFPLQSPRLNNGINYARLLGVDQPSPNQ</sequence>
<evidence type="ECO:0000313" key="3">
    <source>
        <dbReference type="Proteomes" id="UP001331761"/>
    </source>
</evidence>
<gene>
    <name evidence="2" type="ORF">GCK32_006594</name>
    <name evidence="1" type="ORF">GCK32_008995</name>
</gene>
<comment type="caution">
    <text evidence="1">The sequence shown here is derived from an EMBL/GenBank/DDBJ whole genome shotgun (WGS) entry which is preliminary data.</text>
</comment>
<proteinExistence type="predicted"/>
<accession>A0AAN8FCN4</accession>
<evidence type="ECO:0000313" key="2">
    <source>
        <dbReference type="EMBL" id="KAK5986042.1"/>
    </source>
</evidence>
<dbReference type="EMBL" id="WIXE01023219">
    <property type="protein sequence ID" value="KAK5966700.1"/>
    <property type="molecule type" value="Genomic_DNA"/>
</dbReference>
<name>A0AAN8FCN4_TRICO</name>
<dbReference type="EMBL" id="WIXE01001062">
    <property type="protein sequence ID" value="KAK5986042.1"/>
    <property type="molecule type" value="Genomic_DNA"/>
</dbReference>
<evidence type="ECO:0000313" key="1">
    <source>
        <dbReference type="EMBL" id="KAK5966700.1"/>
    </source>
</evidence>
<protein>
    <submittedName>
        <fullName evidence="1">Uncharacterized protein</fullName>
    </submittedName>
</protein>
<organism evidence="1 3">
    <name type="scientific">Trichostrongylus colubriformis</name>
    <name type="common">Black scour worm</name>
    <dbReference type="NCBI Taxonomy" id="6319"/>
    <lineage>
        <taxon>Eukaryota</taxon>
        <taxon>Metazoa</taxon>
        <taxon>Ecdysozoa</taxon>
        <taxon>Nematoda</taxon>
        <taxon>Chromadorea</taxon>
        <taxon>Rhabditida</taxon>
        <taxon>Rhabditina</taxon>
        <taxon>Rhabditomorpha</taxon>
        <taxon>Strongyloidea</taxon>
        <taxon>Trichostrongylidae</taxon>
        <taxon>Trichostrongylus</taxon>
    </lineage>
</organism>
<reference evidence="1 3" key="1">
    <citation type="submission" date="2019-10" db="EMBL/GenBank/DDBJ databases">
        <title>Assembly and Annotation for the nematode Trichostrongylus colubriformis.</title>
        <authorList>
            <person name="Martin J."/>
        </authorList>
    </citation>
    <scope>NUCLEOTIDE SEQUENCE [LARGE SCALE GENOMIC DNA]</scope>
    <source>
        <strain evidence="1">G859</strain>
        <tissue evidence="1">Whole worm</tissue>
    </source>
</reference>
<keyword evidence="3" id="KW-1185">Reference proteome</keyword>
<dbReference type="AlphaFoldDB" id="A0AAN8FCN4"/>